<keyword evidence="4" id="KW-1185">Reference proteome</keyword>
<evidence type="ECO:0000313" key="3">
    <source>
        <dbReference type="EMBL" id="MDC8786327.1"/>
    </source>
</evidence>
<protein>
    <submittedName>
        <fullName evidence="3">DUF3106 domain-containing protein</fullName>
    </submittedName>
</protein>
<feature type="compositionally biased region" description="Low complexity" evidence="1">
    <location>
        <begin position="182"/>
        <end position="200"/>
    </location>
</feature>
<evidence type="ECO:0000256" key="2">
    <source>
        <dbReference type="SAM" id="SignalP"/>
    </source>
</evidence>
<dbReference type="InterPro" id="IPR021455">
    <property type="entry name" value="DUF3106"/>
</dbReference>
<dbReference type="Proteomes" id="UP001219862">
    <property type="component" value="Unassembled WGS sequence"/>
</dbReference>
<feature type="signal peptide" evidence="2">
    <location>
        <begin position="1"/>
        <end position="22"/>
    </location>
</feature>
<gene>
    <name evidence="3" type="ORF">PRZ01_14120</name>
</gene>
<proteinExistence type="predicted"/>
<evidence type="ECO:0000313" key="4">
    <source>
        <dbReference type="Proteomes" id="UP001219862"/>
    </source>
</evidence>
<feature type="compositionally biased region" description="Low complexity" evidence="1">
    <location>
        <begin position="49"/>
        <end position="67"/>
    </location>
</feature>
<dbReference type="Pfam" id="PF11304">
    <property type="entry name" value="DUF3106"/>
    <property type="match status" value="1"/>
</dbReference>
<evidence type="ECO:0000256" key="1">
    <source>
        <dbReference type="SAM" id="MobiDB-lite"/>
    </source>
</evidence>
<feature type="region of interest" description="Disordered" evidence="1">
    <location>
        <begin position="48"/>
        <end position="75"/>
    </location>
</feature>
<accession>A0ABT5KU08</accession>
<sequence length="313" mass="32924">MKVFSVAPTLLALLVTPPFCQAQTPPSAPMVDAGAADLTRTTPTAGQVLATPSLTPTTTASAAAPAAKTGGSPRAAPPTLLSTPLWQSLNRAQQTALKPLEKDWNGLDEFRKNKWLQIAARYPDLPAQEQARLQERMHDWARMSPAERQRARVGFQVAQQIKPDDRKAKWEAYQALTPEQRQALTEKAAAKQKAQPEASATAPAGHPGDSQLKSNRVPVASINAPIRSVAPSVLRAKAGASTVLINQVSGQPAHLQAGQTKVLADPSLVDSKTLLPKHVTLPATPIAPNAPVAPAMASVKPEAGASPASAVKP</sequence>
<organism evidence="3 4">
    <name type="scientific">Roseateles koreensis</name>
    <dbReference type="NCBI Taxonomy" id="2987526"/>
    <lineage>
        <taxon>Bacteria</taxon>
        <taxon>Pseudomonadati</taxon>
        <taxon>Pseudomonadota</taxon>
        <taxon>Betaproteobacteria</taxon>
        <taxon>Burkholderiales</taxon>
        <taxon>Sphaerotilaceae</taxon>
        <taxon>Roseateles</taxon>
    </lineage>
</organism>
<feature type="region of interest" description="Disordered" evidence="1">
    <location>
        <begin position="181"/>
        <end position="214"/>
    </location>
</feature>
<reference evidence="3 4" key="1">
    <citation type="submission" date="2022-10" db="EMBL/GenBank/DDBJ databases">
        <title>paucibacter sp. hw8 Genome sequencing.</title>
        <authorList>
            <person name="Park S."/>
        </authorList>
    </citation>
    <scope>NUCLEOTIDE SEQUENCE [LARGE SCALE GENOMIC DNA]</scope>
    <source>
        <strain evidence="4">hw8</strain>
    </source>
</reference>
<name>A0ABT5KU08_9BURK</name>
<dbReference type="EMBL" id="JAQQXS010000012">
    <property type="protein sequence ID" value="MDC8786327.1"/>
    <property type="molecule type" value="Genomic_DNA"/>
</dbReference>
<dbReference type="RefSeq" id="WP_273597441.1">
    <property type="nucleotide sequence ID" value="NZ_JAQQXS010000012.1"/>
</dbReference>
<keyword evidence="2" id="KW-0732">Signal</keyword>
<comment type="caution">
    <text evidence="3">The sequence shown here is derived from an EMBL/GenBank/DDBJ whole genome shotgun (WGS) entry which is preliminary data.</text>
</comment>
<feature type="chain" id="PRO_5046075936" evidence="2">
    <location>
        <begin position="23"/>
        <end position="313"/>
    </location>
</feature>